<evidence type="ECO:0000256" key="2">
    <source>
        <dbReference type="ARBA" id="ARBA00022824"/>
    </source>
</evidence>
<sequence>FIKKEDKNEMEGVLIKWTNYLNGWQERYFVVSDGVLYYFKSKSEMKYGIRGSMSLANALIRSDRFDGHNFEIALNGAIWYLKAEDECKRNLWVQYLNEQAGPYDGPNFLKKKEVQWKNEVPNNVDVPFSMDIKNTLDMMKKLSAHESNVSLKFCNLQSHVEELINFVIEYSKETNKQIPFIYNLKNEIIDFKENLCLLSSMVDEITKNCQKRENINSKKSYKNKNNEKNEEVTINIPIKNTLNNTIQNPSSSLSVFSDTEDEFFDTHTFNSDGEENEGQLETGINCTNLNDINNCNEKVTKENNQMPDKITTSNSSLWDIVDKVTFEQLNAARESVDEGKWELFTHSGPMKMYKMDVEIDGMICDPLKAYHYVNGVTAREFLKYFYEFEYKKEWDDTLVKGTLIEQISPDLAIIHQLHKRIWPSAQRESLFWSHYRNVSEFKDEECYDAYIVCNHDIQREDVPMTSSSAVRVGLKIAMYCQTVILNKDKPIDQLSRDEVAVKVVYVAQVNPGGWLPKAPLMQVYKREYPKFLKQFTSYVEEY</sequence>
<dbReference type="Pfam" id="PF00169">
    <property type="entry name" value="PH"/>
    <property type="match status" value="1"/>
</dbReference>
<evidence type="ECO:0000259" key="3">
    <source>
        <dbReference type="PROSITE" id="PS50003"/>
    </source>
</evidence>
<feature type="domain" description="START" evidence="4">
    <location>
        <begin position="337"/>
        <end position="542"/>
    </location>
</feature>
<dbReference type="Gene3D" id="2.30.29.30">
    <property type="entry name" value="Pleckstrin-homology domain (PH domain)/Phosphotyrosine-binding domain (PTB)"/>
    <property type="match status" value="1"/>
</dbReference>
<evidence type="ECO:0000313" key="5">
    <source>
        <dbReference type="Proteomes" id="UP000035681"/>
    </source>
</evidence>
<reference evidence="6" key="1">
    <citation type="submission" date="2024-02" db="UniProtKB">
        <authorList>
            <consortium name="WormBaseParasite"/>
        </authorList>
    </citation>
    <scope>IDENTIFICATION</scope>
</reference>
<dbReference type="Gene3D" id="3.30.530.20">
    <property type="match status" value="1"/>
</dbReference>
<dbReference type="InterPro" id="IPR001849">
    <property type="entry name" value="PH_domain"/>
</dbReference>
<dbReference type="InterPro" id="IPR023393">
    <property type="entry name" value="START-like_dom_sf"/>
</dbReference>
<dbReference type="AlphaFoldDB" id="A0AAF5DDL9"/>
<dbReference type="GO" id="GO:0005783">
    <property type="term" value="C:endoplasmic reticulum"/>
    <property type="evidence" value="ECO:0007669"/>
    <property type="project" value="UniProtKB-SubCell"/>
</dbReference>
<dbReference type="InterPro" id="IPR002913">
    <property type="entry name" value="START_lipid-bd_dom"/>
</dbReference>
<evidence type="ECO:0000256" key="1">
    <source>
        <dbReference type="ARBA" id="ARBA00004240"/>
    </source>
</evidence>
<name>A0AAF5DDL9_STRER</name>
<evidence type="ECO:0000259" key="4">
    <source>
        <dbReference type="PROSITE" id="PS50848"/>
    </source>
</evidence>
<protein>
    <submittedName>
        <fullName evidence="6">START domain-containing protein</fullName>
    </submittedName>
</protein>
<dbReference type="SUPFAM" id="SSF55961">
    <property type="entry name" value="Bet v1-like"/>
    <property type="match status" value="1"/>
</dbReference>
<dbReference type="WBParaSite" id="TCONS_00010734.p1">
    <property type="protein sequence ID" value="TCONS_00010734.p1"/>
    <property type="gene ID" value="XLOC_004275"/>
</dbReference>
<dbReference type="GO" id="GO:0008289">
    <property type="term" value="F:lipid binding"/>
    <property type="evidence" value="ECO:0007669"/>
    <property type="project" value="InterPro"/>
</dbReference>
<dbReference type="SUPFAM" id="SSF50729">
    <property type="entry name" value="PH domain-like"/>
    <property type="match status" value="1"/>
</dbReference>
<keyword evidence="5" id="KW-1185">Reference proteome</keyword>
<evidence type="ECO:0000313" key="6">
    <source>
        <dbReference type="WBParaSite" id="TCONS_00010734.p1"/>
    </source>
</evidence>
<dbReference type="InterPro" id="IPR011993">
    <property type="entry name" value="PH-like_dom_sf"/>
</dbReference>
<dbReference type="PANTHER" id="PTHR19308">
    <property type="entry name" value="PHOSPHATIDYLCHOLINE TRANSFER PROTEIN"/>
    <property type="match status" value="1"/>
</dbReference>
<comment type="subcellular location">
    <subcellularLocation>
        <location evidence="1">Endoplasmic reticulum</location>
    </subcellularLocation>
</comment>
<proteinExistence type="predicted"/>
<dbReference type="InterPro" id="IPR051213">
    <property type="entry name" value="START_lipid_transfer"/>
</dbReference>
<dbReference type="PANTHER" id="PTHR19308:SF53">
    <property type="entry name" value="CERAMIDE TRANSFER PROTEIN"/>
    <property type="match status" value="1"/>
</dbReference>
<accession>A0AAF5DDL9</accession>
<dbReference type="PROSITE" id="PS50003">
    <property type="entry name" value="PH_DOMAIN"/>
    <property type="match status" value="1"/>
</dbReference>
<dbReference type="SMART" id="SM00234">
    <property type="entry name" value="START"/>
    <property type="match status" value="1"/>
</dbReference>
<feature type="domain" description="PH" evidence="3">
    <location>
        <begin position="7"/>
        <end position="101"/>
    </location>
</feature>
<organism evidence="5 6">
    <name type="scientific">Strongyloides stercoralis</name>
    <name type="common">Threadworm</name>
    <dbReference type="NCBI Taxonomy" id="6248"/>
    <lineage>
        <taxon>Eukaryota</taxon>
        <taxon>Metazoa</taxon>
        <taxon>Ecdysozoa</taxon>
        <taxon>Nematoda</taxon>
        <taxon>Chromadorea</taxon>
        <taxon>Rhabditida</taxon>
        <taxon>Tylenchina</taxon>
        <taxon>Panagrolaimomorpha</taxon>
        <taxon>Strongyloidoidea</taxon>
        <taxon>Strongyloididae</taxon>
        <taxon>Strongyloides</taxon>
    </lineage>
</organism>
<dbReference type="PROSITE" id="PS50848">
    <property type="entry name" value="START"/>
    <property type="match status" value="1"/>
</dbReference>
<dbReference type="GO" id="GO:0035621">
    <property type="term" value="P:ER to Golgi ceramide transport"/>
    <property type="evidence" value="ECO:0007669"/>
    <property type="project" value="TreeGrafter"/>
</dbReference>
<dbReference type="Proteomes" id="UP000035681">
    <property type="component" value="Unplaced"/>
</dbReference>
<dbReference type="SMART" id="SM00233">
    <property type="entry name" value="PH"/>
    <property type="match status" value="1"/>
</dbReference>
<dbReference type="Pfam" id="PF01852">
    <property type="entry name" value="START"/>
    <property type="match status" value="1"/>
</dbReference>
<keyword evidence="2" id="KW-0256">Endoplasmic reticulum</keyword>